<reference evidence="2" key="1">
    <citation type="submission" date="2020-05" db="EMBL/GenBank/DDBJ databases">
        <authorList>
            <person name="Chiriac C."/>
            <person name="Salcher M."/>
            <person name="Ghai R."/>
            <person name="Kavagutti S V."/>
        </authorList>
    </citation>
    <scope>NUCLEOTIDE SEQUENCE</scope>
</reference>
<keyword evidence="1" id="KW-0472">Membrane</keyword>
<accession>A0A6J6ECY2</accession>
<organism evidence="2">
    <name type="scientific">freshwater metagenome</name>
    <dbReference type="NCBI Taxonomy" id="449393"/>
    <lineage>
        <taxon>unclassified sequences</taxon>
        <taxon>metagenomes</taxon>
        <taxon>ecological metagenomes</taxon>
    </lineage>
</organism>
<proteinExistence type="predicted"/>
<keyword evidence="1" id="KW-1133">Transmembrane helix</keyword>
<evidence type="ECO:0000313" key="2">
    <source>
        <dbReference type="EMBL" id="CAB4571078.1"/>
    </source>
</evidence>
<protein>
    <submittedName>
        <fullName evidence="2">Unannotated protein</fullName>
    </submittedName>
</protein>
<name>A0A6J6ECY2_9ZZZZ</name>
<feature type="transmembrane region" description="Helical" evidence="1">
    <location>
        <begin position="16"/>
        <end position="35"/>
    </location>
</feature>
<dbReference type="EMBL" id="CAEZTJ010000098">
    <property type="protein sequence ID" value="CAB4571078.1"/>
    <property type="molecule type" value="Genomic_DNA"/>
</dbReference>
<dbReference type="AlphaFoldDB" id="A0A6J6ECY2"/>
<sequence length="71" mass="7879">MANEEKPENSNRGGEGALWSIFGYLLSGLLVWGGIGYGLDHFLNQEIFTLIGLLLGMGSALYLVWMRFGRK</sequence>
<gene>
    <name evidence="2" type="ORF">UFOPK1650_00703</name>
</gene>
<feature type="transmembrane region" description="Helical" evidence="1">
    <location>
        <begin position="47"/>
        <end position="65"/>
    </location>
</feature>
<keyword evidence="1" id="KW-0812">Transmembrane</keyword>
<evidence type="ECO:0000256" key="1">
    <source>
        <dbReference type="SAM" id="Phobius"/>
    </source>
</evidence>